<proteinExistence type="predicted"/>
<keyword evidence="2" id="KW-1185">Reference proteome</keyword>
<evidence type="ECO:0000313" key="2">
    <source>
        <dbReference type="Proteomes" id="UP000256253"/>
    </source>
</evidence>
<comment type="caution">
    <text evidence="1">The sequence shown here is derived from an EMBL/GenBank/DDBJ whole genome shotgun (WGS) entry which is preliminary data.</text>
</comment>
<dbReference type="EMBL" id="QTUA01000001">
    <property type="protein sequence ID" value="REF29258.1"/>
    <property type="molecule type" value="Genomic_DNA"/>
</dbReference>
<dbReference type="RefSeq" id="WP_115921394.1">
    <property type="nucleotide sequence ID" value="NZ_QTUA01000001.1"/>
</dbReference>
<dbReference type="OrthoDB" id="191189at2"/>
<name>A0A3D9UIH9_9MICO</name>
<dbReference type="Proteomes" id="UP000256253">
    <property type="component" value="Unassembled WGS sequence"/>
</dbReference>
<reference evidence="1 2" key="1">
    <citation type="submission" date="2018-08" db="EMBL/GenBank/DDBJ databases">
        <title>Sequencing the genomes of 1000 actinobacteria strains.</title>
        <authorList>
            <person name="Klenk H.-P."/>
        </authorList>
    </citation>
    <scope>NUCLEOTIDE SEQUENCE [LARGE SCALE GENOMIC DNA]</scope>
    <source>
        <strain evidence="1 2">DSM 22967</strain>
    </source>
</reference>
<dbReference type="AlphaFoldDB" id="A0A3D9UIH9"/>
<sequence length="140" mass="15195">MTGDHTRPTRRGTPTRFPFAFTRAYRVAGLPFGVTARTAWAEIGDDVLRVRFGPWQLRTELANIDTAQRTGGFSFLKTAGPAHLSLADRGVTFATNADAAVCLSFKETVRGIDPTGFITHPNATLTVADVEGFLDRLNLG</sequence>
<evidence type="ECO:0000313" key="1">
    <source>
        <dbReference type="EMBL" id="REF29258.1"/>
    </source>
</evidence>
<protein>
    <submittedName>
        <fullName evidence="1">Uncharacterized protein</fullName>
    </submittedName>
</protein>
<accession>A0A3D9UIH9</accession>
<organism evidence="1 2">
    <name type="scientific">Calidifontibacter indicus</name>
    <dbReference type="NCBI Taxonomy" id="419650"/>
    <lineage>
        <taxon>Bacteria</taxon>
        <taxon>Bacillati</taxon>
        <taxon>Actinomycetota</taxon>
        <taxon>Actinomycetes</taxon>
        <taxon>Micrococcales</taxon>
        <taxon>Dermacoccaceae</taxon>
        <taxon>Calidifontibacter</taxon>
    </lineage>
</organism>
<gene>
    <name evidence="1" type="ORF">DFJ65_0192</name>
</gene>